<feature type="compositionally biased region" description="Basic and acidic residues" evidence="1">
    <location>
        <begin position="143"/>
        <end position="152"/>
    </location>
</feature>
<feature type="region of interest" description="Disordered" evidence="1">
    <location>
        <begin position="31"/>
        <end position="59"/>
    </location>
</feature>
<feature type="compositionally biased region" description="Basic and acidic residues" evidence="1">
    <location>
        <begin position="38"/>
        <end position="58"/>
    </location>
</feature>
<dbReference type="EMBL" id="AP018448">
    <property type="protein sequence ID" value="BBC33603.1"/>
    <property type="molecule type" value="Genomic_DNA"/>
</dbReference>
<feature type="region of interest" description="Disordered" evidence="1">
    <location>
        <begin position="123"/>
        <end position="152"/>
    </location>
</feature>
<evidence type="ECO:0000313" key="2">
    <source>
        <dbReference type="EMBL" id="BBC33603.1"/>
    </source>
</evidence>
<proteinExistence type="predicted"/>
<gene>
    <name evidence="2" type="ORF">SGFS_048970</name>
</gene>
<evidence type="ECO:0000313" key="3">
    <source>
        <dbReference type="Proteomes" id="UP001321542"/>
    </source>
</evidence>
<accession>A0ABM8HKY2</accession>
<reference evidence="2 3" key="1">
    <citation type="journal article" date="2010" name="ChemBioChem">
        <title>Cloning and characterization of the biosynthetic gene cluster of 16-membered macrolide antibiotic FD-891: involvement of a dual functional cytochrome P450 monooxygenase catalyzing epoxidation and hydroxylation.</title>
        <authorList>
            <person name="Kudo F."/>
            <person name="Motegi A."/>
            <person name="Mizoue K."/>
            <person name="Eguchi T."/>
        </authorList>
    </citation>
    <scope>NUCLEOTIDE SEQUENCE [LARGE SCALE GENOMIC DNA]</scope>
    <source>
        <strain evidence="2 3">A-8890</strain>
    </source>
</reference>
<reference evidence="2 3" key="2">
    <citation type="journal article" date="2023" name="ChemBioChem">
        <title>Acyltransferase Domain Exchange between Two Independent Type I Polyketide Synthases in the Same Producer Strain of Macrolide Antibiotics.</title>
        <authorList>
            <person name="Kudo F."/>
            <person name="Kishikawa K."/>
            <person name="Tsuboi K."/>
            <person name="Kido T."/>
            <person name="Usui T."/>
            <person name="Hashimoto J."/>
            <person name="Shin-Ya K."/>
            <person name="Miyanaga A."/>
            <person name="Eguchi T."/>
        </authorList>
    </citation>
    <scope>NUCLEOTIDE SEQUENCE [LARGE SCALE GENOMIC DNA]</scope>
    <source>
        <strain evidence="2 3">A-8890</strain>
    </source>
</reference>
<evidence type="ECO:0000256" key="1">
    <source>
        <dbReference type="SAM" id="MobiDB-lite"/>
    </source>
</evidence>
<name>A0ABM8HKY2_9ACTN</name>
<organism evidence="2 3">
    <name type="scientific">Streptomyces graminofaciens</name>
    <dbReference type="NCBI Taxonomy" id="68212"/>
    <lineage>
        <taxon>Bacteria</taxon>
        <taxon>Bacillati</taxon>
        <taxon>Actinomycetota</taxon>
        <taxon>Actinomycetes</taxon>
        <taxon>Kitasatosporales</taxon>
        <taxon>Streptomycetaceae</taxon>
        <taxon>Streptomyces</taxon>
    </lineage>
</organism>
<dbReference type="Proteomes" id="UP001321542">
    <property type="component" value="Chromosome"/>
</dbReference>
<keyword evidence="3" id="KW-1185">Reference proteome</keyword>
<sequence>MAWLEVCAARRAAMWNTVRIANSVRKTVRRSQVGAKSRWQEKPRSLRGGPRPDLDGRRPPLVRRLAAQVNKMTDSNRRAVRTAPQALLAVAAAVPLLADSPGVADLPGYATLVAAATALSRLMSIRTRPSRNTRGGDGPPPPHAHEPRAQSP</sequence>
<protein>
    <submittedName>
        <fullName evidence="2">Uncharacterized protein</fullName>
    </submittedName>
</protein>